<evidence type="ECO:0000313" key="1">
    <source>
        <dbReference type="EMBL" id="PWN49331.1"/>
    </source>
</evidence>
<organism evidence="1 2">
    <name type="scientific">Violaceomyces palustris</name>
    <dbReference type="NCBI Taxonomy" id="1673888"/>
    <lineage>
        <taxon>Eukaryota</taxon>
        <taxon>Fungi</taxon>
        <taxon>Dikarya</taxon>
        <taxon>Basidiomycota</taxon>
        <taxon>Ustilaginomycotina</taxon>
        <taxon>Ustilaginomycetes</taxon>
        <taxon>Violaceomycetales</taxon>
        <taxon>Violaceomycetaceae</taxon>
        <taxon>Violaceomyces</taxon>
    </lineage>
</organism>
<sequence length="2405" mass="265886">MPPQRTSRRLEGATSRSSLPATSSKGKTNDDEEPGSAPRTTRRGTRSARNPPGQEGDSSKREMSPRSFRLALQARLGLMPGASDGEKDPEDSPPQAAHEQQPEDEDQDEEEYGQKPTSRRNRNVKAPADFGATLRTTRTKGGPASRTGRAKLVTKLESSSDDSEAGDEQQPTVVRRSGRAARSNLDRSASSSAKGWKAQDDGEGSSEEESIAVRPKSLRRGLRGEKVNVSFKTEVGPQESSRPSRSSSRANRGSQTIFDISDSEDSHESNYVAISGGEEEEDEEEQDELEDGDGSDNDEVLVRTRPKRAVALRGRNAGASSRRRQEASSGEDDASLEAPEEAADTESAEDSDDFMPLSRRRAVRVNPSRAQVARRLGKKPPTRAVYARLVEDLPMPIVPPTDLEDNAVLEIPSMDAERRSLYPEAIHNFPIAAMSADPEAQSFSDDSHSDSGDNQSDFGSRAGSSSENVSELDELKESEDETEVDSDTESAIEPEPKAAVDKHWDTCRKCGDKPALPMYKQALIQEKRMEMRKRRRSDPTESPVGHSERKRMYRKGMFDEGAVEDTPEQRMIEWKASLEDRGGWLQCPLCSVSSHWGCLNSSRQKEILAPINAEARALHNTFAKESDEPFVPRKGLDLHEKVDFALCPECQSSKWSCMVCKTDGKGQRITEIDENGVEAPIEVGDDFPAPPENLSSSILFRCKRCRRCSHYECMKSSREGQAAEEKAEIAQKSDWQCDDCRRWPNVDQILAWRPLGGRESFDPDAGKRSYPLYSPKDDLKREYLVKFQEISFRKMEWVPHAWLSIVASVRLKVFLAHGTRIELEPAALVESQRSSKNAKSLATMALGGAVGPRRTSQRQPPKKMVMNEVEGVVDTGPPRPEPDAQQRIPIPWKTPDRILTVRYFASLEKDEDQPGGEEIKDENLSKRSTLDPKNLHKSWAHISRMLVKWQDLGYERCTWETLPTRRSESDIFDDYLRAYKAFLSARQIAIPNLTVKQLRERELRDRTPFVALADQPDCIRGGTLLDFQVEGVNWLRYGWHCKQPGILADEMGLGKTVQVISFIGSLWEEHKASPVLIVVPNSTITNWLREFEKWLPHLRVVPYFGQSDARRTIEKYELFHHSQDPRRLRIKAHVVVASDSSVRLDSLPLRKVGRWEMLIVDEGQNLKSGESHLFHRLNELEVEHRIIMTGTPLNNNIGELFNLLNWLQPGGEWKEIKELKKRYEVLTPELIEELQPRLKPYFLRRIKAEVLDLPPKTELIVPSSMRPIQKRIYRSILENNIEDIQALSEGKNMRKGKKKAAITNLNNVLMQLRKCIQHPYLIAPDLETKEGEAGYEASWEHQRLVDASAKLCLLQRLLPKLKARGHRVLLFSQFVINLDIVEGFLEEEGYKFLRLDGSVGTKQRQKGIDAFNAENSEYFIYLLSTRAGGVGINLATADTVIIFDPDFNPHVDMQAIARAHRIGQTKKVLVFTLILKGTAEEQIIETAKKKMVLDHLIVQNLNNEEDRPETLESILKFGAQALFDEGGLEENEKDIKYTDEDLDALLDRSEKDETFEINGRKEGGSDGRFSFARVWEKKEVAEPEQPAIPGMTAVDDDFWADLLENHRKALKKKEAEEEAEMLSGRRKRKATMKSSGLVVSDNESSPKAERKGKQIKKGKGKKGLDDADEDLDFILAPSGSDTDEEVKDGSTVAESISDLREKKKAARSKGVRAYQIPFNMGTNSVQAAPQALNQAQAPGQVSSAAASGQANAANLIVPPRFDGSRPVTEVTKEQAVFFGTILQAMPPKYMEEIKRRASRGAPHQLPPPHMSHQLTMTHAHYFSSVFHIPLVLFPQAFNIIPEESIPPEIRALPYGGAVALSADLVQEILVRTAFYMFLACMHFSTEQKKAAYAKRIAAEKEAAKAAARASAREATPRVPLVSNAANIKARSPSIVHVSGPEPAAPTVPAPQAGEGSAPSPSTGQSQVASSAPPPAATTTPIEMTKEEVVKLLVDPEALKRWKEKVDAFGNTHLNLAAEVTLVTSNLTTRAEMVLAVEKKLTEFRSGAQARQQANASQPSGAPATPSTTALSGKRDSTESPRSESPSSSPRKKAKPGNAVTPTLSQLRAAHPLNPGSPARAHFSKHEMNKLSVTRVALINQQRKNEAKEKAAEKAAEMVAEKAAEKAKKDAEKAAKQAEKDAEKAARDAEKAASAQSIPAGTPTRPWSISSGSSTPSVVGLATHQTPLNAHSVVAQPESPSMGVIGPKKRGRPASKPSTSIPSPLGPGPSVQTSVTNNNGAVRPPVPSYATSTPSSAFNQARSSPMAFTPTSSLPAQVGGGNPSSTSVGRKSAAGSNKCLICLGSFHFINKCPIMTDINQASDRLLQMKYEYSNAQEKDDNLRRTLIMMSKKVNAYRASLGLAAIP</sequence>
<dbReference type="EMBL" id="KZ820066">
    <property type="protein sequence ID" value="PWN49331.1"/>
    <property type="molecule type" value="Genomic_DNA"/>
</dbReference>
<reference evidence="1 2" key="1">
    <citation type="journal article" date="2018" name="Mol. Biol. Evol.">
        <title>Broad Genomic Sampling Reveals a Smut Pathogenic Ancestry of the Fungal Clade Ustilaginomycotina.</title>
        <authorList>
            <person name="Kijpornyongpan T."/>
            <person name="Mondo S.J."/>
            <person name="Barry K."/>
            <person name="Sandor L."/>
            <person name="Lee J."/>
            <person name="Lipzen A."/>
            <person name="Pangilinan J."/>
            <person name="LaButti K."/>
            <person name="Hainaut M."/>
            <person name="Henrissat B."/>
            <person name="Grigoriev I.V."/>
            <person name="Spatafora J.W."/>
            <person name="Aime M.C."/>
        </authorList>
    </citation>
    <scope>NUCLEOTIDE SEQUENCE [LARGE SCALE GENOMIC DNA]</scope>
    <source>
        <strain evidence="1 2">SA 807</strain>
    </source>
</reference>
<accession>A0ACD0NU43</accession>
<evidence type="ECO:0000313" key="2">
    <source>
        <dbReference type="Proteomes" id="UP000245626"/>
    </source>
</evidence>
<gene>
    <name evidence="1" type="ORF">IE53DRAFT_380642</name>
</gene>
<name>A0ACD0NU43_9BASI</name>
<proteinExistence type="predicted"/>
<keyword evidence="2" id="KW-1185">Reference proteome</keyword>
<protein>
    <submittedName>
        <fullName evidence="1">Uncharacterized protein</fullName>
    </submittedName>
</protein>
<dbReference type="Proteomes" id="UP000245626">
    <property type="component" value="Unassembled WGS sequence"/>
</dbReference>